<protein>
    <submittedName>
        <fullName evidence="2">Uncharacterized protein</fullName>
    </submittedName>
</protein>
<gene>
    <name evidence="2" type="ORF">PARMNEM_LOCUS8533</name>
</gene>
<name>A0AAV1KXR3_9NEOP</name>
<comment type="caution">
    <text evidence="2">The sequence shown here is derived from an EMBL/GenBank/DDBJ whole genome shotgun (WGS) entry which is preliminary data.</text>
</comment>
<evidence type="ECO:0000313" key="2">
    <source>
        <dbReference type="EMBL" id="CAK1587813.1"/>
    </source>
</evidence>
<reference evidence="2 3" key="1">
    <citation type="submission" date="2023-11" db="EMBL/GenBank/DDBJ databases">
        <authorList>
            <person name="Hedman E."/>
            <person name="Englund M."/>
            <person name="Stromberg M."/>
            <person name="Nyberg Akerstrom W."/>
            <person name="Nylinder S."/>
            <person name="Jareborg N."/>
            <person name="Kallberg Y."/>
            <person name="Kronander E."/>
        </authorList>
    </citation>
    <scope>NUCLEOTIDE SEQUENCE [LARGE SCALE GENOMIC DNA]</scope>
</reference>
<organism evidence="2 3">
    <name type="scientific">Parnassius mnemosyne</name>
    <name type="common">clouded apollo</name>
    <dbReference type="NCBI Taxonomy" id="213953"/>
    <lineage>
        <taxon>Eukaryota</taxon>
        <taxon>Metazoa</taxon>
        <taxon>Ecdysozoa</taxon>
        <taxon>Arthropoda</taxon>
        <taxon>Hexapoda</taxon>
        <taxon>Insecta</taxon>
        <taxon>Pterygota</taxon>
        <taxon>Neoptera</taxon>
        <taxon>Endopterygota</taxon>
        <taxon>Lepidoptera</taxon>
        <taxon>Glossata</taxon>
        <taxon>Ditrysia</taxon>
        <taxon>Papilionoidea</taxon>
        <taxon>Papilionidae</taxon>
        <taxon>Parnassiinae</taxon>
        <taxon>Parnassini</taxon>
        <taxon>Parnassius</taxon>
        <taxon>Driopa</taxon>
    </lineage>
</organism>
<dbReference type="Proteomes" id="UP001314205">
    <property type="component" value="Unassembled WGS sequence"/>
</dbReference>
<evidence type="ECO:0000256" key="1">
    <source>
        <dbReference type="SAM" id="Coils"/>
    </source>
</evidence>
<keyword evidence="1" id="KW-0175">Coiled coil</keyword>
<dbReference type="EMBL" id="CAVLGL010000082">
    <property type="protein sequence ID" value="CAK1587813.1"/>
    <property type="molecule type" value="Genomic_DNA"/>
</dbReference>
<sequence>MDSEDITLEEKCENLMNVVVESRKRFGKMCVEYEQKSSLMENKMLNLQLETLSNLRFKPMSKILNIDVDIMKKEVDNFAADILERQKRIENLKKNVRNAQHIVLQLKEDKIDKKLRKPLTAEEMLAVAKSTK</sequence>
<keyword evidence="3" id="KW-1185">Reference proteome</keyword>
<proteinExistence type="predicted"/>
<feature type="coiled-coil region" evidence="1">
    <location>
        <begin position="75"/>
        <end position="109"/>
    </location>
</feature>
<dbReference type="AlphaFoldDB" id="A0AAV1KXR3"/>
<evidence type="ECO:0000313" key="3">
    <source>
        <dbReference type="Proteomes" id="UP001314205"/>
    </source>
</evidence>
<accession>A0AAV1KXR3</accession>